<dbReference type="Proteomes" id="UP000094336">
    <property type="component" value="Unassembled WGS sequence"/>
</dbReference>
<feature type="transmembrane region" description="Helical" evidence="7">
    <location>
        <begin position="229"/>
        <end position="249"/>
    </location>
</feature>
<feature type="transmembrane region" description="Helical" evidence="7">
    <location>
        <begin position="408"/>
        <end position="427"/>
    </location>
</feature>
<dbReference type="STRING" id="984486.A0A1E3QXJ9"/>
<dbReference type="AlphaFoldDB" id="A0A1E3QXJ9"/>
<dbReference type="GO" id="GO:0034599">
    <property type="term" value="P:cellular response to oxidative stress"/>
    <property type="evidence" value="ECO:0007669"/>
    <property type="project" value="EnsemblFungi"/>
</dbReference>
<feature type="region of interest" description="Disordered" evidence="6">
    <location>
        <begin position="1"/>
        <end position="28"/>
    </location>
</feature>
<dbReference type="CDD" id="cd17323">
    <property type="entry name" value="MFS_Tpo1_MDR_like"/>
    <property type="match status" value="1"/>
</dbReference>
<dbReference type="PANTHER" id="PTHR23502">
    <property type="entry name" value="MAJOR FACILITATOR SUPERFAMILY"/>
    <property type="match status" value="1"/>
</dbReference>
<feature type="transmembrane region" description="Helical" evidence="7">
    <location>
        <begin position="448"/>
        <end position="471"/>
    </location>
</feature>
<feature type="compositionally biased region" description="Polar residues" evidence="6">
    <location>
        <begin position="8"/>
        <end position="28"/>
    </location>
</feature>
<dbReference type="GeneID" id="30145248"/>
<evidence type="ECO:0000256" key="2">
    <source>
        <dbReference type="ARBA" id="ARBA00022448"/>
    </source>
</evidence>
<feature type="transmembrane region" description="Helical" evidence="7">
    <location>
        <begin position="477"/>
        <end position="499"/>
    </location>
</feature>
<evidence type="ECO:0000256" key="5">
    <source>
        <dbReference type="ARBA" id="ARBA00023136"/>
    </source>
</evidence>
<feature type="transmembrane region" description="Helical" evidence="7">
    <location>
        <begin position="295"/>
        <end position="313"/>
    </location>
</feature>
<feature type="region of interest" description="Disordered" evidence="6">
    <location>
        <begin position="42"/>
        <end position="61"/>
    </location>
</feature>
<evidence type="ECO:0000313" key="10">
    <source>
        <dbReference type="Proteomes" id="UP000094336"/>
    </source>
</evidence>
<dbReference type="RefSeq" id="XP_018987704.1">
    <property type="nucleotide sequence ID" value="XM_019127395.1"/>
</dbReference>
<keyword evidence="2" id="KW-0813">Transport</keyword>
<feature type="transmembrane region" description="Helical" evidence="7">
    <location>
        <begin position="261"/>
        <end position="283"/>
    </location>
</feature>
<accession>A0A1E3QXJ9</accession>
<dbReference type="GO" id="GO:0033101">
    <property type="term" value="C:cellular bud membrane"/>
    <property type="evidence" value="ECO:0007669"/>
    <property type="project" value="EnsemblFungi"/>
</dbReference>
<feature type="transmembrane region" description="Helical" evidence="7">
    <location>
        <begin position="506"/>
        <end position="531"/>
    </location>
</feature>
<comment type="subcellular location">
    <subcellularLocation>
        <location evidence="1">Membrane</location>
        <topology evidence="1">Multi-pass membrane protein</topology>
    </subcellularLocation>
</comment>
<dbReference type="Pfam" id="PF07690">
    <property type="entry name" value="MFS_1"/>
    <property type="match status" value="1"/>
</dbReference>
<dbReference type="PANTHER" id="PTHR23502:SF31">
    <property type="entry name" value="POLYAMINE TRANSPORTER 1"/>
    <property type="match status" value="1"/>
</dbReference>
<dbReference type="InterPro" id="IPR011701">
    <property type="entry name" value="MFS"/>
</dbReference>
<gene>
    <name evidence="9" type="ORF">BABINDRAFT_158983</name>
</gene>
<sequence>MPDHESIGLSSNDSYKNSPQNPITTSDIMANDTAIDRVMDKDPVAFVGDPEKGRFSGDDMDRIESNDEASRMMSRALTGSQGIEEAALADEGPLPAMGNGKPYPKPVGDRAPYAVAFDGPNDPTHPHNWPTRTKVLYSLTIALATVSITFGSAMFSTATEVISRKFHIGEVTATLSTSLYVLGFASGPIIWAPLSELYGRKIVLIPSCFGFVCFNFAVGTARDIQTIMICRFFAGFIGAAPMVVVPAALADMFNAEFRGTAMNLFSMTVFGGPLLAPVIGGFIMKNSHMGWRWTCYITGLVGILSLLGIVFFLEETHHPLILVQKARVLRRRTGNWGIHAPHEEFTISFKELAEKNITRPLIMLFTEPILLFISIYNAFIYGLLYLFLTAYPLIFAGGYGFGAGEAELPYVGMLIGMFIGGLMCMWWEQRFKATLAANGGKPIPEERLPPMMVGSIVFAGGIFWLCWAGNYPDKVHWIVPTIGGAPIGFGLISIFLPCINYLVDCYLIFAASALAGNTFLRSTFGAVFPLFATQMFKSMGINWAGTLLGCVALVLVPVPFLFYKYGPHFRARSKYAFLL</sequence>
<evidence type="ECO:0000256" key="1">
    <source>
        <dbReference type="ARBA" id="ARBA00004141"/>
    </source>
</evidence>
<organism evidence="9 10">
    <name type="scientific">Babjeviella inositovora NRRL Y-12698</name>
    <dbReference type="NCBI Taxonomy" id="984486"/>
    <lineage>
        <taxon>Eukaryota</taxon>
        <taxon>Fungi</taxon>
        <taxon>Dikarya</taxon>
        <taxon>Ascomycota</taxon>
        <taxon>Saccharomycotina</taxon>
        <taxon>Pichiomycetes</taxon>
        <taxon>Serinales incertae sedis</taxon>
        <taxon>Babjeviella</taxon>
    </lineage>
</organism>
<dbReference type="OrthoDB" id="9986881at2759"/>
<evidence type="ECO:0000313" key="9">
    <source>
        <dbReference type="EMBL" id="ODQ82376.1"/>
    </source>
</evidence>
<evidence type="ECO:0000256" key="7">
    <source>
        <dbReference type="SAM" id="Phobius"/>
    </source>
</evidence>
<proteinExistence type="predicted"/>
<dbReference type="InterPro" id="IPR020846">
    <property type="entry name" value="MFS_dom"/>
</dbReference>
<keyword evidence="10" id="KW-1185">Reference proteome</keyword>
<feature type="transmembrane region" description="Helical" evidence="7">
    <location>
        <begin position="168"/>
        <end position="191"/>
    </location>
</feature>
<dbReference type="GO" id="GO:0015606">
    <property type="term" value="F:spermidine transmembrane transporter activity"/>
    <property type="evidence" value="ECO:0007669"/>
    <property type="project" value="EnsemblFungi"/>
</dbReference>
<feature type="domain" description="Major facilitator superfamily (MFS) profile" evidence="8">
    <location>
        <begin position="137"/>
        <end position="579"/>
    </location>
</feature>
<feature type="transmembrane region" description="Helical" evidence="7">
    <location>
        <begin position="357"/>
        <end position="376"/>
    </location>
</feature>
<feature type="transmembrane region" description="Helical" evidence="7">
    <location>
        <begin position="383"/>
        <end position="402"/>
    </location>
</feature>
<feature type="transmembrane region" description="Helical" evidence="7">
    <location>
        <begin position="543"/>
        <end position="563"/>
    </location>
</feature>
<keyword evidence="3 7" id="KW-0812">Transmembrane</keyword>
<dbReference type="GO" id="GO:0000329">
    <property type="term" value="C:fungal-type vacuole membrane"/>
    <property type="evidence" value="ECO:0007669"/>
    <property type="project" value="EnsemblFungi"/>
</dbReference>
<dbReference type="SUPFAM" id="SSF103473">
    <property type="entry name" value="MFS general substrate transporter"/>
    <property type="match status" value="1"/>
</dbReference>
<keyword evidence="4 7" id="KW-1133">Transmembrane helix</keyword>
<dbReference type="EMBL" id="KV454426">
    <property type="protein sequence ID" value="ODQ82376.1"/>
    <property type="molecule type" value="Genomic_DNA"/>
</dbReference>
<reference evidence="10" key="1">
    <citation type="submission" date="2016-05" db="EMBL/GenBank/DDBJ databases">
        <title>Comparative genomics of biotechnologically important yeasts.</title>
        <authorList>
            <consortium name="DOE Joint Genome Institute"/>
            <person name="Riley R."/>
            <person name="Haridas S."/>
            <person name="Wolfe K.H."/>
            <person name="Lopes M.R."/>
            <person name="Hittinger C.T."/>
            <person name="Goker M."/>
            <person name="Salamov A."/>
            <person name="Wisecaver J."/>
            <person name="Long T.M."/>
            <person name="Aerts A.L."/>
            <person name="Barry K."/>
            <person name="Choi C."/>
            <person name="Clum A."/>
            <person name="Coughlan A.Y."/>
            <person name="Deshpande S."/>
            <person name="Douglass A.P."/>
            <person name="Hanson S.J."/>
            <person name="Klenk H.-P."/>
            <person name="Labutti K."/>
            <person name="Lapidus A."/>
            <person name="Lindquist E."/>
            <person name="Lipzen A."/>
            <person name="Meier-Kolthoff J.P."/>
            <person name="Ohm R.A."/>
            <person name="Otillar R.P."/>
            <person name="Pangilinan J."/>
            <person name="Peng Y."/>
            <person name="Rokas A."/>
            <person name="Rosa C.A."/>
            <person name="Scheuner C."/>
            <person name="Sibirny A.A."/>
            <person name="Slot J.C."/>
            <person name="Stielow J.B."/>
            <person name="Sun H."/>
            <person name="Kurtzman C.P."/>
            <person name="Blackwell M."/>
            <person name="Grigoriev I.V."/>
            <person name="Jeffries T.W."/>
        </authorList>
    </citation>
    <scope>NUCLEOTIDE SEQUENCE [LARGE SCALE GENOMIC DNA]</scope>
    <source>
        <strain evidence="10">NRRL Y-12698</strain>
    </source>
</reference>
<feature type="transmembrane region" description="Helical" evidence="7">
    <location>
        <begin position="135"/>
        <end position="156"/>
    </location>
</feature>
<dbReference type="FunFam" id="1.20.1250.20:FF:000011">
    <property type="entry name" value="MFS multidrug transporter, putative"/>
    <property type="match status" value="1"/>
</dbReference>
<evidence type="ECO:0000256" key="3">
    <source>
        <dbReference type="ARBA" id="ARBA00022692"/>
    </source>
</evidence>
<dbReference type="GO" id="GO:0000297">
    <property type="term" value="F:spermine transmembrane transporter activity"/>
    <property type="evidence" value="ECO:0007669"/>
    <property type="project" value="EnsemblFungi"/>
</dbReference>
<dbReference type="PROSITE" id="PS50850">
    <property type="entry name" value="MFS"/>
    <property type="match status" value="1"/>
</dbReference>
<dbReference type="InterPro" id="IPR036259">
    <property type="entry name" value="MFS_trans_sf"/>
</dbReference>
<keyword evidence="5 7" id="KW-0472">Membrane</keyword>
<evidence type="ECO:0000256" key="6">
    <source>
        <dbReference type="SAM" id="MobiDB-lite"/>
    </source>
</evidence>
<protein>
    <recommendedName>
        <fullName evidence="8">Major facilitator superfamily (MFS) profile domain-containing protein</fullName>
    </recommendedName>
</protein>
<dbReference type="GO" id="GO:0015847">
    <property type="term" value="P:putrescine transport"/>
    <property type="evidence" value="ECO:0007669"/>
    <property type="project" value="EnsemblFungi"/>
</dbReference>
<feature type="transmembrane region" description="Helical" evidence="7">
    <location>
        <begin position="197"/>
        <end position="217"/>
    </location>
</feature>
<dbReference type="Gene3D" id="1.20.1250.20">
    <property type="entry name" value="MFS general substrate transporter like domains"/>
    <property type="match status" value="1"/>
</dbReference>
<evidence type="ECO:0000259" key="8">
    <source>
        <dbReference type="PROSITE" id="PS50850"/>
    </source>
</evidence>
<evidence type="ECO:0000256" key="4">
    <source>
        <dbReference type="ARBA" id="ARBA00022989"/>
    </source>
</evidence>
<name>A0A1E3QXJ9_9ASCO</name>